<evidence type="ECO:0000313" key="2">
    <source>
        <dbReference type="Proteomes" id="UP000297703"/>
    </source>
</evidence>
<evidence type="ECO:0000313" key="1">
    <source>
        <dbReference type="EMBL" id="TFJ99286.1"/>
    </source>
</evidence>
<gene>
    <name evidence="1" type="ORF">DR999_PMT18702</name>
</gene>
<name>A0A4D9DPT9_9SAUR</name>
<dbReference type="Proteomes" id="UP000297703">
    <property type="component" value="Unassembled WGS sequence"/>
</dbReference>
<comment type="caution">
    <text evidence="1">The sequence shown here is derived from an EMBL/GenBank/DDBJ whole genome shotgun (WGS) entry which is preliminary data.</text>
</comment>
<dbReference type="OrthoDB" id="9430272at2759"/>
<organism evidence="1 2">
    <name type="scientific">Platysternon megacephalum</name>
    <name type="common">big-headed turtle</name>
    <dbReference type="NCBI Taxonomy" id="55544"/>
    <lineage>
        <taxon>Eukaryota</taxon>
        <taxon>Metazoa</taxon>
        <taxon>Chordata</taxon>
        <taxon>Craniata</taxon>
        <taxon>Vertebrata</taxon>
        <taxon>Euteleostomi</taxon>
        <taxon>Archelosauria</taxon>
        <taxon>Testudinata</taxon>
        <taxon>Testudines</taxon>
        <taxon>Cryptodira</taxon>
        <taxon>Durocryptodira</taxon>
        <taxon>Testudinoidea</taxon>
        <taxon>Platysternidae</taxon>
        <taxon>Platysternon</taxon>
    </lineage>
</organism>
<proteinExistence type="predicted"/>
<sequence>MSFYKTPTDAKKPEFPLGAPVHVQKRRPLYTYFANEKGLLPNPVYHPEIEQKKQEDFMEPQPFVKEEKDKVQKNLLPALEEADSKAVVRMEEEPVYEDMATEGPSEDSDVKNHLIYPESWKDSDIVTITKPYKITAPVCNEWSTGAEPEAHEEVKAA</sequence>
<dbReference type="EMBL" id="QXTE01000338">
    <property type="protein sequence ID" value="TFJ99286.1"/>
    <property type="molecule type" value="Genomic_DNA"/>
</dbReference>
<keyword evidence="2" id="KW-1185">Reference proteome</keyword>
<reference evidence="1 2" key="2">
    <citation type="submission" date="2019-04" db="EMBL/GenBank/DDBJ databases">
        <title>The genome sequence of big-headed turtle.</title>
        <authorList>
            <person name="Gong S."/>
        </authorList>
    </citation>
    <scope>NUCLEOTIDE SEQUENCE [LARGE SCALE GENOMIC DNA]</scope>
    <source>
        <strain evidence="1">DO16091913</strain>
        <tissue evidence="1">Muscle</tissue>
    </source>
</reference>
<protein>
    <submittedName>
        <fullName evidence="1">Protein S100-A6</fullName>
    </submittedName>
</protein>
<reference evidence="1 2" key="1">
    <citation type="submission" date="2019-04" db="EMBL/GenBank/DDBJ databases">
        <title>Draft genome of the big-headed turtle Platysternon megacephalum.</title>
        <authorList>
            <person name="Gong S."/>
        </authorList>
    </citation>
    <scope>NUCLEOTIDE SEQUENCE [LARGE SCALE GENOMIC DNA]</scope>
    <source>
        <strain evidence="1">DO16091913</strain>
        <tissue evidence="1">Muscle</tissue>
    </source>
</reference>
<dbReference type="AlphaFoldDB" id="A0A4D9DPT9"/>
<accession>A0A4D9DPT9</accession>